<keyword evidence="4" id="KW-0597">Phosphoprotein</keyword>
<dbReference type="SMART" id="SM00388">
    <property type="entry name" value="HisKA"/>
    <property type="match status" value="1"/>
</dbReference>
<dbReference type="InterPro" id="IPR036890">
    <property type="entry name" value="HATPase_C_sf"/>
</dbReference>
<dbReference type="EMBL" id="BORW01000001">
    <property type="protein sequence ID" value="GIO65732.1"/>
    <property type="molecule type" value="Genomic_DNA"/>
</dbReference>
<feature type="transmembrane region" description="Helical" evidence="11">
    <location>
        <begin position="9"/>
        <end position="31"/>
    </location>
</feature>
<keyword evidence="6" id="KW-0547">Nucleotide-binding</keyword>
<comment type="catalytic activity">
    <reaction evidence="1">
        <text>ATP + protein L-histidine = ADP + protein N-phospho-L-histidine.</text>
        <dbReference type="EC" id="2.7.13.3"/>
    </reaction>
</comment>
<dbReference type="SMART" id="SM00387">
    <property type="entry name" value="HATPase_c"/>
    <property type="match status" value="1"/>
</dbReference>
<protein>
    <recommendedName>
        <fullName evidence="3">histidine kinase</fullName>
        <ecNumber evidence="3">2.7.13.3</ecNumber>
    </recommendedName>
</protein>
<dbReference type="RefSeq" id="WP_212947464.1">
    <property type="nucleotide sequence ID" value="NZ_BORW01000001.1"/>
</dbReference>
<comment type="subcellular location">
    <subcellularLocation>
        <location evidence="2">Membrane</location>
    </subcellularLocation>
</comment>
<keyword evidence="11" id="KW-0812">Transmembrane</keyword>
<feature type="transmembrane region" description="Helical" evidence="11">
    <location>
        <begin position="237"/>
        <end position="260"/>
    </location>
</feature>
<keyword evidence="9" id="KW-0902">Two-component regulatory system</keyword>
<evidence type="ECO:0000256" key="3">
    <source>
        <dbReference type="ARBA" id="ARBA00012438"/>
    </source>
</evidence>
<keyword evidence="7" id="KW-0418">Kinase</keyword>
<name>A0ABQ4LR67_9BACL</name>
<dbReference type="Proteomes" id="UP000680638">
    <property type="component" value="Unassembled WGS sequence"/>
</dbReference>
<dbReference type="InterPro" id="IPR003661">
    <property type="entry name" value="HisK_dim/P_dom"/>
</dbReference>
<dbReference type="SUPFAM" id="SSF55874">
    <property type="entry name" value="ATPase domain of HSP90 chaperone/DNA topoisomerase II/histidine kinase"/>
    <property type="match status" value="1"/>
</dbReference>
<feature type="region of interest" description="Disordered" evidence="10">
    <location>
        <begin position="53"/>
        <end position="157"/>
    </location>
</feature>
<evidence type="ECO:0000313" key="13">
    <source>
        <dbReference type="EMBL" id="GIO65732.1"/>
    </source>
</evidence>
<evidence type="ECO:0000256" key="8">
    <source>
        <dbReference type="ARBA" id="ARBA00022840"/>
    </source>
</evidence>
<evidence type="ECO:0000256" key="2">
    <source>
        <dbReference type="ARBA" id="ARBA00004370"/>
    </source>
</evidence>
<gene>
    <name evidence="13" type="ORF">J21TS3_05530</name>
</gene>
<evidence type="ECO:0000256" key="7">
    <source>
        <dbReference type="ARBA" id="ARBA00022777"/>
    </source>
</evidence>
<proteinExistence type="predicted"/>
<dbReference type="CDD" id="cd00082">
    <property type="entry name" value="HisKA"/>
    <property type="match status" value="1"/>
</dbReference>
<organism evidence="13 14">
    <name type="scientific">Paenibacillus cookii</name>
    <dbReference type="NCBI Taxonomy" id="157839"/>
    <lineage>
        <taxon>Bacteria</taxon>
        <taxon>Bacillati</taxon>
        <taxon>Bacillota</taxon>
        <taxon>Bacilli</taxon>
        <taxon>Bacillales</taxon>
        <taxon>Paenibacillaceae</taxon>
        <taxon>Paenibacillus</taxon>
    </lineage>
</organism>
<dbReference type="PRINTS" id="PR00344">
    <property type="entry name" value="BCTRLSENSOR"/>
</dbReference>
<dbReference type="Pfam" id="PF00512">
    <property type="entry name" value="HisKA"/>
    <property type="match status" value="1"/>
</dbReference>
<feature type="domain" description="Histidine kinase" evidence="12">
    <location>
        <begin position="280"/>
        <end position="494"/>
    </location>
</feature>
<evidence type="ECO:0000256" key="9">
    <source>
        <dbReference type="ARBA" id="ARBA00023012"/>
    </source>
</evidence>
<dbReference type="PANTHER" id="PTHR45453">
    <property type="entry name" value="PHOSPHATE REGULON SENSOR PROTEIN PHOR"/>
    <property type="match status" value="1"/>
</dbReference>
<evidence type="ECO:0000256" key="1">
    <source>
        <dbReference type="ARBA" id="ARBA00000085"/>
    </source>
</evidence>
<comment type="caution">
    <text evidence="13">The sequence shown here is derived from an EMBL/GenBank/DDBJ whole genome shotgun (WGS) entry which is preliminary data.</text>
</comment>
<evidence type="ECO:0000313" key="14">
    <source>
        <dbReference type="Proteomes" id="UP000680638"/>
    </source>
</evidence>
<dbReference type="InterPro" id="IPR036097">
    <property type="entry name" value="HisK_dim/P_sf"/>
</dbReference>
<keyword evidence="5" id="KW-0808">Transferase</keyword>
<feature type="compositionally biased region" description="Low complexity" evidence="10">
    <location>
        <begin position="90"/>
        <end position="105"/>
    </location>
</feature>
<dbReference type="Pfam" id="PF02518">
    <property type="entry name" value="HATPase_c"/>
    <property type="match status" value="1"/>
</dbReference>
<dbReference type="Gene3D" id="1.10.287.130">
    <property type="match status" value="1"/>
</dbReference>
<evidence type="ECO:0000256" key="11">
    <source>
        <dbReference type="SAM" id="Phobius"/>
    </source>
</evidence>
<evidence type="ECO:0000256" key="10">
    <source>
        <dbReference type="SAM" id="MobiDB-lite"/>
    </source>
</evidence>
<dbReference type="InterPro" id="IPR003594">
    <property type="entry name" value="HATPase_dom"/>
</dbReference>
<evidence type="ECO:0000259" key="12">
    <source>
        <dbReference type="PROSITE" id="PS50109"/>
    </source>
</evidence>
<dbReference type="SUPFAM" id="SSF47384">
    <property type="entry name" value="Homodimeric domain of signal transducing histidine kinase"/>
    <property type="match status" value="1"/>
</dbReference>
<dbReference type="PANTHER" id="PTHR45453:SF1">
    <property type="entry name" value="PHOSPHATE REGULON SENSOR PROTEIN PHOR"/>
    <property type="match status" value="1"/>
</dbReference>
<keyword evidence="8" id="KW-0067">ATP-binding</keyword>
<keyword evidence="14" id="KW-1185">Reference proteome</keyword>
<evidence type="ECO:0000256" key="6">
    <source>
        <dbReference type="ARBA" id="ARBA00022741"/>
    </source>
</evidence>
<sequence length="494" mass="54490">MFKKLRNRFLLMNMAIITFIMLVAFTAIYMITYQNVRRDIGMELQRVSEFYHKGGGPGKKDPGKMSAVPSAQGGNGDAGGAESESGLEPGSSFQAAGTAGQGTDDGSSKSQGGVRRLSEGGRSGGAEAQGYGTSQSLQEEGGSPRPMEGGQIPPPELSVSFELKTDREWNLVKTNSRFEMNQDFYEAAKNQAVRSPVRSGRFNLDGTRWAYSVQPTPSGYSVVYLDVTAQLKITTNLIYTFLAVALVMLAVIYLTSRYFANRSIEPVRKAFEKQRQFIADASHELKTPLAVINTNAEVLLANSEDSIQSQSKWLHHIKSETERMKALANDLLYLARMDDARGQLIFVPFDLSEAVESVILTMEAVIYEKELAFTYEIEPRLSMTGSSEQVKQVVMILLDNAVKYANPRGAIHLELKKQHHRPLLKVTNTGEGIAPEHINHIFDRFYRADASRSRKHGGYGLGLAIAKSIVEGHKGKIFVKSVPNGQTSFYVQLG</sequence>
<reference evidence="13 14" key="1">
    <citation type="submission" date="2021-03" db="EMBL/GenBank/DDBJ databases">
        <title>Antimicrobial resistance genes in bacteria isolated from Japanese honey, and their potential for conferring macrolide and lincosamide resistance in the American foulbrood pathogen Paenibacillus larvae.</title>
        <authorList>
            <person name="Okamoto M."/>
            <person name="Kumagai M."/>
            <person name="Kanamori H."/>
            <person name="Takamatsu D."/>
        </authorList>
    </citation>
    <scope>NUCLEOTIDE SEQUENCE [LARGE SCALE GENOMIC DNA]</scope>
    <source>
        <strain evidence="13 14">J21TS3</strain>
    </source>
</reference>
<keyword evidence="11" id="KW-1133">Transmembrane helix</keyword>
<dbReference type="InterPro" id="IPR004358">
    <property type="entry name" value="Sig_transdc_His_kin-like_C"/>
</dbReference>
<dbReference type="InterPro" id="IPR005467">
    <property type="entry name" value="His_kinase_dom"/>
</dbReference>
<dbReference type="InterPro" id="IPR050351">
    <property type="entry name" value="BphY/WalK/GraS-like"/>
</dbReference>
<dbReference type="Gene3D" id="3.30.565.10">
    <property type="entry name" value="Histidine kinase-like ATPase, C-terminal domain"/>
    <property type="match status" value="1"/>
</dbReference>
<accession>A0ABQ4LR67</accession>
<keyword evidence="11" id="KW-0472">Membrane</keyword>
<evidence type="ECO:0000256" key="4">
    <source>
        <dbReference type="ARBA" id="ARBA00022553"/>
    </source>
</evidence>
<dbReference type="PROSITE" id="PS50109">
    <property type="entry name" value="HIS_KIN"/>
    <property type="match status" value="1"/>
</dbReference>
<dbReference type="EC" id="2.7.13.3" evidence="3"/>
<evidence type="ECO:0000256" key="5">
    <source>
        <dbReference type="ARBA" id="ARBA00022679"/>
    </source>
</evidence>
<dbReference type="CDD" id="cd00075">
    <property type="entry name" value="HATPase"/>
    <property type="match status" value="1"/>
</dbReference>